<dbReference type="RefSeq" id="WP_319076499.1">
    <property type="nucleotide sequence ID" value="NZ_JAWWMZ010000014.1"/>
</dbReference>
<protein>
    <submittedName>
        <fullName evidence="1">Uncharacterized protein</fullName>
    </submittedName>
</protein>
<organism evidence="1 2">
    <name type="scientific">Delftia acidovorans</name>
    <name type="common">Pseudomonas acidovorans</name>
    <name type="synonym">Comamonas acidovorans</name>
    <dbReference type="NCBI Taxonomy" id="80866"/>
    <lineage>
        <taxon>Bacteria</taxon>
        <taxon>Pseudomonadati</taxon>
        <taxon>Pseudomonadota</taxon>
        <taxon>Betaproteobacteria</taxon>
        <taxon>Burkholderiales</taxon>
        <taxon>Comamonadaceae</taxon>
        <taxon>Delftia</taxon>
    </lineage>
</organism>
<accession>A0AAJ2R6T3</accession>
<name>A0AAJ2R6T3_DELAC</name>
<gene>
    <name evidence="1" type="ORF">SGN30_26440</name>
</gene>
<comment type="caution">
    <text evidence="1">The sequence shown here is derived from an EMBL/GenBank/DDBJ whole genome shotgun (WGS) entry which is preliminary data.</text>
</comment>
<dbReference type="Proteomes" id="UP001287445">
    <property type="component" value="Unassembled WGS sequence"/>
</dbReference>
<dbReference type="EMBL" id="JAWWMZ010000014">
    <property type="protein sequence ID" value="MDX4956968.1"/>
    <property type="molecule type" value="Genomic_DNA"/>
</dbReference>
<dbReference type="AlphaFoldDB" id="A0AAJ2R6T3"/>
<sequence>MRISGSISSNASWPAASSPVLLQGDVVLESGATLTLEPGLVIQMEPGASFTVRDGAVRAMGTAQQPITITSSRPQPAPGDWGEWRFLAGTRSGATQWAHVRIEYGSGLVVEGASPGLDQVSILHHKGPALRVDLQSSPRGSGLRAEGNGLDAVLVPAGVITTSVQWALTGIPYLVEGGLIEVGRAPFSIEPAEITVGRDRTGTMTLHLGVPAPAGGRTVSLATGATHIASVGSSLHLDEGQTQADFNVTGSAYNLGTTRVTARHPDLGEAVASITVADLPRVGLQVPHSAMLIGHPHRASVQLSHPAPAEGVEVQLTSTPEGRVVHPASVKVAAGETSREIQIQGTAAAVGESAQLFVKARNHLSEESVWLSFTDRMRVGFDYLFEPLVVGEEASVIVAPVLPPPPMGGLKVRLSSSNPAAMVVAPAELQLAEGQMYQYDAPVTVKGVGPGRASVLVHGDFAEGESREIEVWMPTVLSLAATADSGKVVVGQGLTAPQAVRVSWRKGADSLHQYSGVSVDLRCENPEICQTVRSSVQMSEWSTSEYVEIIGLAPGTTRLIAGGRQLTTATIPVEVVGPQSVALIVQDEMSTRRSAEISSASSALTPQRYMSLRQGFHACLSVPEAAPYDRQRPVAPDMRVDVGLYDRSPADVVQHIRDLRQDGDVVDKAFIQTWSGCTPALFVEEATQPGSYRIGADLPGGQSARSETIRVLPDRGLTVNRPCGDCSDMAVARGFASDVVLRPTYLGSEELPEQPMQARLRCIDAAICSAQEQVEIAPDGSSGTARVLGLALGATDLEVSAPSMPDLYPEPGRERIEVVEPRLSFDRWKWDDPDQANVQMTVGDQQSYAICLGDTSWAMLSYPLADLQASVVSSQPSILGVGSASVAWPAGQPCMDLAVKALAVGSADITVVLPGVAPHTKRWSAVP</sequence>
<evidence type="ECO:0000313" key="2">
    <source>
        <dbReference type="Proteomes" id="UP001287445"/>
    </source>
</evidence>
<reference evidence="1" key="1">
    <citation type="submission" date="2023-11" db="EMBL/GenBank/DDBJ databases">
        <title>Identification and selenium tolerance of Delftia acidovorans R3-25.</title>
        <authorList>
            <person name="Zhang S."/>
            <person name="Liu Y."/>
            <person name="Guo Y."/>
        </authorList>
    </citation>
    <scope>NUCLEOTIDE SEQUENCE</scope>
    <source>
        <strain evidence="1">R3-25</strain>
    </source>
</reference>
<proteinExistence type="predicted"/>
<evidence type="ECO:0000313" key="1">
    <source>
        <dbReference type="EMBL" id="MDX4956968.1"/>
    </source>
</evidence>